<name>A3K8E7_SAGS3</name>
<sequence length="125" mass="13603">MSLTGAAAIAAKMPCRAAEAARSIEGKIDHPTSRKWRHLAATRQDGDYCWPCVYARVRIEMGPEGGYRGMTAPQLIPEAEALSGDPDTEGSTLVCALDLRSADLAAEALRRILEHYEVMREARGC</sequence>
<evidence type="ECO:0000313" key="2">
    <source>
        <dbReference type="Proteomes" id="UP000005713"/>
    </source>
</evidence>
<organism evidence="1 2">
    <name type="scientific">Sagittula stellata (strain ATCC 700073 / DSM 11524 / E-37)</name>
    <dbReference type="NCBI Taxonomy" id="388399"/>
    <lineage>
        <taxon>Bacteria</taxon>
        <taxon>Pseudomonadati</taxon>
        <taxon>Pseudomonadota</taxon>
        <taxon>Alphaproteobacteria</taxon>
        <taxon>Rhodobacterales</taxon>
        <taxon>Roseobacteraceae</taxon>
        <taxon>Sagittula</taxon>
    </lineage>
</organism>
<reference evidence="1 2" key="1">
    <citation type="submission" date="2006-06" db="EMBL/GenBank/DDBJ databases">
        <authorList>
            <person name="Moran M.A."/>
            <person name="Ferriera S."/>
            <person name="Johnson J."/>
            <person name="Kravitz S."/>
            <person name="Beeson K."/>
            <person name="Sutton G."/>
            <person name="Rogers Y.-H."/>
            <person name="Friedman R."/>
            <person name="Frazier M."/>
            <person name="Venter J.C."/>
        </authorList>
    </citation>
    <scope>NUCLEOTIDE SEQUENCE [LARGE SCALE GENOMIC DNA]</scope>
    <source>
        <strain evidence="1 2">E-37</strain>
    </source>
</reference>
<evidence type="ECO:0000313" key="1">
    <source>
        <dbReference type="EMBL" id="EBA06626.1"/>
    </source>
</evidence>
<protein>
    <submittedName>
        <fullName evidence="1">Uncharacterized protein</fullName>
    </submittedName>
</protein>
<gene>
    <name evidence="1" type="ORF">SSE37_10233</name>
</gene>
<keyword evidence="2" id="KW-1185">Reference proteome</keyword>
<proteinExistence type="predicted"/>
<dbReference type="EMBL" id="AAYA01000014">
    <property type="protein sequence ID" value="EBA06626.1"/>
    <property type="molecule type" value="Genomic_DNA"/>
</dbReference>
<comment type="caution">
    <text evidence="1">The sequence shown here is derived from an EMBL/GenBank/DDBJ whole genome shotgun (WGS) entry which is preliminary data.</text>
</comment>
<accession>A3K8E7</accession>
<dbReference type="AlphaFoldDB" id="A3K8E7"/>
<dbReference type="Proteomes" id="UP000005713">
    <property type="component" value="Unassembled WGS sequence"/>
</dbReference>
<dbReference type="RefSeq" id="WP_005862256.1">
    <property type="nucleotide sequence ID" value="NZ_AAYA01000014.1"/>
</dbReference>